<feature type="transmembrane region" description="Helical" evidence="7">
    <location>
        <begin position="224"/>
        <end position="250"/>
    </location>
</feature>
<evidence type="ECO:0000256" key="5">
    <source>
        <dbReference type="ARBA" id="ARBA00023136"/>
    </source>
</evidence>
<sequence>MKETKEKLSFSSKVRTGWNKFRSFITLEDQQKGRRKLYSSLWAVVFGLVVASIFFMIHQSMEGRSAGPFDFVIKLWNYSFIDKNIKFDFATFFVIFGFTGLAVSIGFKVGLFNIGISGQMLLPAILVFSFIAKARNFNVDAGFLWLAIILFIIVGFATGAIAGLLKAYCKIHEVISTIFINWIVAFISGWLFSLNGKMFNPESYSPTTIGSARIAIENAVKYQFVYFGIGMFVLTAIVLFVIYNFTTLGYKINMVGKNPSNAKYIGLNEKMLTIIVMGFSGALAGFAGFYYIIIKEGWIVDSFGSNPIAIGFESIAVSLIALNHPIGITLSGFFYSMIYTTRDLFAIKDKLTKDFFPIITGIIVFMAALAIMLYKFKPLGFMWKYGTLWIKKEYWKEYGSYMKTKNAKYREYVKALNEEKRRNRKLKKEFASIKEEYQKWVDCKITSLKSASDDTIMSIYDEMSKKKFEYLKKYSDFGLNNLKTLKNQYKAEKHERKIQYITKRDLIYTSHWDKVKENWAKKRDMKKSNQASKGGE</sequence>
<evidence type="ECO:0000256" key="4">
    <source>
        <dbReference type="ARBA" id="ARBA00022989"/>
    </source>
</evidence>
<dbReference type="CDD" id="cd06580">
    <property type="entry name" value="TM_PBP1_transp_TpRbsC_like"/>
    <property type="match status" value="1"/>
</dbReference>
<keyword evidence="3 7" id="KW-0812">Transmembrane</keyword>
<feature type="transmembrane region" description="Helical" evidence="7">
    <location>
        <begin position="355"/>
        <end position="374"/>
    </location>
</feature>
<evidence type="ECO:0000313" key="9">
    <source>
        <dbReference type="Proteomes" id="UP000007473"/>
    </source>
</evidence>
<protein>
    <submittedName>
        <fullName evidence="8">Sugar ABC transporter permease protein</fullName>
    </submittedName>
</protein>
<evidence type="ECO:0000256" key="7">
    <source>
        <dbReference type="SAM" id="Phobius"/>
    </source>
</evidence>
<feature type="transmembrane region" description="Helical" evidence="7">
    <location>
        <begin position="314"/>
        <end position="335"/>
    </location>
</feature>
<dbReference type="EMBL" id="CP002458">
    <property type="protein sequence ID" value="ADV34977.1"/>
    <property type="molecule type" value="Genomic_DNA"/>
</dbReference>
<dbReference type="AlphaFoldDB" id="A0AB32XD24"/>
<accession>A0AB32XD24</accession>
<dbReference type="PANTHER" id="PTHR47089:SF1">
    <property type="entry name" value="GUANOSINE ABC TRANSPORTER PERMEASE PROTEIN NUPP"/>
    <property type="match status" value="1"/>
</dbReference>
<comment type="subcellular location">
    <subcellularLocation>
        <location evidence="1">Cell membrane</location>
        <topology evidence="1">Multi-pass membrane protein</topology>
    </subcellularLocation>
</comment>
<dbReference type="KEGG" id="mfm:MfeM64YM_0982"/>
<evidence type="ECO:0000256" key="1">
    <source>
        <dbReference type="ARBA" id="ARBA00004651"/>
    </source>
</evidence>
<dbReference type="RefSeq" id="WP_013527167.1">
    <property type="nucleotide sequence ID" value="NC_014921.1"/>
</dbReference>
<gene>
    <name evidence="8" type="ordered locus">MfeM64YM_0982</name>
</gene>
<dbReference type="Pfam" id="PF02653">
    <property type="entry name" value="BPD_transp_2"/>
    <property type="match status" value="1"/>
</dbReference>
<feature type="coiled-coil region" evidence="6">
    <location>
        <begin position="402"/>
        <end position="436"/>
    </location>
</feature>
<evidence type="ECO:0000256" key="2">
    <source>
        <dbReference type="ARBA" id="ARBA00022475"/>
    </source>
</evidence>
<dbReference type="PANTHER" id="PTHR47089">
    <property type="entry name" value="ABC TRANSPORTER, PERMEASE PROTEIN"/>
    <property type="match status" value="1"/>
</dbReference>
<name>A0AB32XD24_MYCFM</name>
<organism evidence="8 9">
    <name type="scientific">Mycoplasmopsis fermentans (strain M64)</name>
    <name type="common">Mycoplasma fermentans</name>
    <dbReference type="NCBI Taxonomy" id="943945"/>
    <lineage>
        <taxon>Bacteria</taxon>
        <taxon>Bacillati</taxon>
        <taxon>Mycoplasmatota</taxon>
        <taxon>Mycoplasmoidales</taxon>
        <taxon>Metamycoplasmataceae</taxon>
        <taxon>Mycoplasmopsis</taxon>
    </lineage>
</organism>
<dbReference type="GO" id="GO:0005886">
    <property type="term" value="C:plasma membrane"/>
    <property type="evidence" value="ECO:0007669"/>
    <property type="project" value="UniProtKB-SubCell"/>
</dbReference>
<keyword evidence="6" id="KW-0175">Coiled coil</keyword>
<dbReference type="InterPro" id="IPR001851">
    <property type="entry name" value="ABC_transp_permease"/>
</dbReference>
<reference evidence="8 9" key="1">
    <citation type="journal article" date="2011" name="J. Bacteriol.">
        <title>Genome sequence of the repetitive-sequence-rich Mycoplasma fermentans strain M64.</title>
        <authorList>
            <person name="Shu H.W."/>
            <person name="Liu T.T."/>
            <person name="Chang H.Y."/>
            <person name="Liu Y.M."/>
            <person name="Wu K.M."/>
            <person name="Shu H.Y."/>
            <person name="Tsai S.F."/>
            <person name="Hsiao K.J."/>
            <person name="Hu W.S."/>
            <person name="Ng W.V."/>
        </authorList>
    </citation>
    <scope>NUCLEOTIDE SEQUENCE [LARGE SCALE GENOMIC DNA]</scope>
    <source>
        <strain evidence="8 9">M64</strain>
    </source>
</reference>
<keyword evidence="4 7" id="KW-1133">Transmembrane helix</keyword>
<feature type="transmembrane region" description="Helical" evidence="7">
    <location>
        <begin position="110"/>
        <end position="131"/>
    </location>
</feature>
<dbReference type="Proteomes" id="UP000007473">
    <property type="component" value="Chromosome"/>
</dbReference>
<feature type="transmembrane region" description="Helical" evidence="7">
    <location>
        <begin position="143"/>
        <end position="165"/>
    </location>
</feature>
<feature type="transmembrane region" description="Helical" evidence="7">
    <location>
        <begin position="271"/>
        <end position="294"/>
    </location>
</feature>
<dbReference type="GO" id="GO:0022857">
    <property type="term" value="F:transmembrane transporter activity"/>
    <property type="evidence" value="ECO:0007669"/>
    <property type="project" value="InterPro"/>
</dbReference>
<keyword evidence="2" id="KW-1003">Cell membrane</keyword>
<feature type="transmembrane region" description="Helical" evidence="7">
    <location>
        <begin position="174"/>
        <end position="192"/>
    </location>
</feature>
<evidence type="ECO:0000313" key="8">
    <source>
        <dbReference type="EMBL" id="ADV34977.1"/>
    </source>
</evidence>
<evidence type="ECO:0000256" key="6">
    <source>
        <dbReference type="SAM" id="Coils"/>
    </source>
</evidence>
<evidence type="ECO:0000256" key="3">
    <source>
        <dbReference type="ARBA" id="ARBA00022692"/>
    </source>
</evidence>
<keyword evidence="5 7" id="KW-0472">Membrane</keyword>
<feature type="transmembrane region" description="Helical" evidence="7">
    <location>
        <begin position="37"/>
        <end position="57"/>
    </location>
</feature>
<proteinExistence type="predicted"/>
<feature type="transmembrane region" description="Helical" evidence="7">
    <location>
        <begin position="85"/>
        <end position="103"/>
    </location>
</feature>